<comment type="caution">
    <text evidence="5">The sequence shown here is derived from an EMBL/GenBank/DDBJ whole genome shotgun (WGS) entry which is preliminary data.</text>
</comment>
<evidence type="ECO:0000313" key="6">
    <source>
        <dbReference type="Proteomes" id="UP000646776"/>
    </source>
</evidence>
<dbReference type="RefSeq" id="WP_189706178.1">
    <property type="nucleotide sequence ID" value="NZ_BMSA01000001.1"/>
</dbReference>
<dbReference type="EMBL" id="BMSA01000001">
    <property type="protein sequence ID" value="GGT28962.1"/>
    <property type="molecule type" value="Genomic_DNA"/>
</dbReference>
<organism evidence="5 6">
    <name type="scientific">Streptomyces phaeofaciens</name>
    <dbReference type="NCBI Taxonomy" id="68254"/>
    <lineage>
        <taxon>Bacteria</taxon>
        <taxon>Bacillati</taxon>
        <taxon>Actinomycetota</taxon>
        <taxon>Actinomycetes</taxon>
        <taxon>Kitasatosporales</taxon>
        <taxon>Streptomycetaceae</taxon>
        <taxon>Streptomyces</taxon>
    </lineage>
</organism>
<dbReference type="NCBIfam" id="TIGR02107">
    <property type="entry name" value="PQQ_syn_pqqA"/>
    <property type="match status" value="1"/>
</dbReference>
<comment type="similarity">
    <text evidence="2">Belongs to the PqqA family.</text>
</comment>
<dbReference type="GO" id="GO:0018189">
    <property type="term" value="P:pyrroloquinoline quinone biosynthetic process"/>
    <property type="evidence" value="ECO:0007669"/>
    <property type="project" value="InterPro"/>
</dbReference>
<sequence>MNETTERTQQPAATTTQHTDPGVWQTPGYTVVDTALEVTAYSLSAR</sequence>
<evidence type="ECO:0000313" key="5">
    <source>
        <dbReference type="EMBL" id="GGT28962.1"/>
    </source>
</evidence>
<evidence type="ECO:0000256" key="2">
    <source>
        <dbReference type="ARBA" id="ARBA00009325"/>
    </source>
</evidence>
<proteinExistence type="inferred from homology"/>
<evidence type="ECO:0000256" key="4">
    <source>
        <dbReference type="SAM" id="MobiDB-lite"/>
    </source>
</evidence>
<dbReference type="Proteomes" id="UP000646776">
    <property type="component" value="Unassembled WGS sequence"/>
</dbReference>
<evidence type="ECO:0000256" key="1">
    <source>
        <dbReference type="ARBA" id="ARBA00004886"/>
    </source>
</evidence>
<feature type="compositionally biased region" description="Low complexity" evidence="4">
    <location>
        <begin position="7"/>
        <end position="19"/>
    </location>
</feature>
<accession>A0A918H192</accession>
<dbReference type="InterPro" id="IPR011725">
    <property type="entry name" value="PQQ_synth_PqqA"/>
</dbReference>
<reference evidence="5" key="2">
    <citation type="submission" date="2020-09" db="EMBL/GenBank/DDBJ databases">
        <authorList>
            <person name="Sun Q."/>
            <person name="Ohkuma M."/>
        </authorList>
    </citation>
    <scope>NUCLEOTIDE SEQUENCE</scope>
    <source>
        <strain evidence="5">JCM 4125</strain>
    </source>
</reference>
<feature type="region of interest" description="Disordered" evidence="4">
    <location>
        <begin position="1"/>
        <end position="25"/>
    </location>
</feature>
<keyword evidence="6" id="KW-1185">Reference proteome</keyword>
<reference evidence="5" key="1">
    <citation type="journal article" date="2014" name="Int. J. Syst. Evol. Microbiol.">
        <title>Complete genome sequence of Corynebacterium casei LMG S-19264T (=DSM 44701T), isolated from a smear-ripened cheese.</title>
        <authorList>
            <consortium name="US DOE Joint Genome Institute (JGI-PGF)"/>
            <person name="Walter F."/>
            <person name="Albersmeier A."/>
            <person name="Kalinowski J."/>
            <person name="Ruckert C."/>
        </authorList>
    </citation>
    <scope>NUCLEOTIDE SEQUENCE</scope>
    <source>
        <strain evidence="5">JCM 4125</strain>
    </source>
</reference>
<gene>
    <name evidence="5" type="ORF">GCM10010226_00780</name>
</gene>
<dbReference type="AlphaFoldDB" id="A0A918H192"/>
<name>A0A918H192_9ACTN</name>
<comment type="pathway">
    <text evidence="1">Cofactor biosynthesis; pyrroloquinoline quinone biosynthesis.</text>
</comment>
<protein>
    <recommendedName>
        <fullName evidence="3">Coenzyme PQQ synthesis protein A</fullName>
    </recommendedName>
</protein>
<evidence type="ECO:0000256" key="3">
    <source>
        <dbReference type="ARBA" id="ARBA00015086"/>
    </source>
</evidence>